<proteinExistence type="predicted"/>
<dbReference type="STRING" id="151894.SAMN04488524_0470"/>
<dbReference type="EMBL" id="FWXT01000001">
    <property type="protein sequence ID" value="SMC44657.1"/>
    <property type="molecule type" value="Genomic_DNA"/>
</dbReference>
<keyword evidence="3" id="KW-1185">Reference proteome</keyword>
<evidence type="ECO:0000313" key="2">
    <source>
        <dbReference type="EMBL" id="SMC44657.1"/>
    </source>
</evidence>
<name>A0A1W1Z868_9SPHI</name>
<feature type="transmembrane region" description="Helical" evidence="1">
    <location>
        <begin position="90"/>
        <end position="117"/>
    </location>
</feature>
<evidence type="ECO:0000313" key="3">
    <source>
        <dbReference type="Proteomes" id="UP000192756"/>
    </source>
</evidence>
<keyword evidence="1" id="KW-0472">Membrane</keyword>
<reference evidence="3" key="1">
    <citation type="submission" date="2017-04" db="EMBL/GenBank/DDBJ databases">
        <authorList>
            <person name="Varghese N."/>
            <person name="Submissions S."/>
        </authorList>
    </citation>
    <scope>NUCLEOTIDE SEQUENCE [LARGE SCALE GENOMIC DNA]</scope>
    <source>
        <strain evidence="3">DSM 12126</strain>
    </source>
</reference>
<protein>
    <submittedName>
        <fullName evidence="2">Uncharacterized protein</fullName>
    </submittedName>
</protein>
<organism evidence="2 3">
    <name type="scientific">Pedobacter africanus</name>
    <dbReference type="NCBI Taxonomy" id="151894"/>
    <lineage>
        <taxon>Bacteria</taxon>
        <taxon>Pseudomonadati</taxon>
        <taxon>Bacteroidota</taxon>
        <taxon>Sphingobacteriia</taxon>
        <taxon>Sphingobacteriales</taxon>
        <taxon>Sphingobacteriaceae</taxon>
        <taxon>Pedobacter</taxon>
    </lineage>
</organism>
<keyword evidence="1" id="KW-0812">Transmembrane</keyword>
<keyword evidence="1" id="KW-1133">Transmembrane helix</keyword>
<sequence length="135" mass="15600">MLLRNGKEEWIFVTFIHAPVKIQQARSPKLRCGYWKTPSRLWNQRAYASCMCGSARESELEGCEELPRVAQFQRIKYNTTLSSITFPRELLSLLMAFLMCCSTVFSDMFSFAAISLLDRNSFLLKINTSRHFKGS</sequence>
<dbReference type="AlphaFoldDB" id="A0A1W1Z868"/>
<dbReference type="Proteomes" id="UP000192756">
    <property type="component" value="Unassembled WGS sequence"/>
</dbReference>
<gene>
    <name evidence="2" type="ORF">SAMN04488524_0470</name>
</gene>
<evidence type="ECO:0000256" key="1">
    <source>
        <dbReference type="SAM" id="Phobius"/>
    </source>
</evidence>
<accession>A0A1W1Z868</accession>